<feature type="coiled-coil region" evidence="1">
    <location>
        <begin position="212"/>
        <end position="265"/>
    </location>
</feature>
<protein>
    <recommendedName>
        <fullName evidence="4">G domain-containing protein</fullName>
    </recommendedName>
</protein>
<organism evidence="2 3">
    <name type="scientific">Scleroderma citrinum Foug A</name>
    <dbReference type="NCBI Taxonomy" id="1036808"/>
    <lineage>
        <taxon>Eukaryota</taxon>
        <taxon>Fungi</taxon>
        <taxon>Dikarya</taxon>
        <taxon>Basidiomycota</taxon>
        <taxon>Agaricomycotina</taxon>
        <taxon>Agaricomycetes</taxon>
        <taxon>Agaricomycetidae</taxon>
        <taxon>Boletales</taxon>
        <taxon>Sclerodermatineae</taxon>
        <taxon>Sclerodermataceae</taxon>
        <taxon>Scleroderma</taxon>
    </lineage>
</organism>
<dbReference type="OrthoDB" id="8954335at2759"/>
<evidence type="ECO:0008006" key="4">
    <source>
        <dbReference type="Google" id="ProtNLM"/>
    </source>
</evidence>
<gene>
    <name evidence="2" type="ORF">SCLCIDRAFT_467740</name>
</gene>
<dbReference type="Proteomes" id="UP000053989">
    <property type="component" value="Unassembled WGS sequence"/>
</dbReference>
<evidence type="ECO:0000256" key="1">
    <source>
        <dbReference type="SAM" id="Coils"/>
    </source>
</evidence>
<keyword evidence="1" id="KW-0175">Coiled coil</keyword>
<proteinExistence type="predicted"/>
<keyword evidence="3" id="KW-1185">Reference proteome</keyword>
<dbReference type="STRING" id="1036808.A0A0C2ZV97"/>
<name>A0A0C2ZV97_9AGAM</name>
<dbReference type="InterPro" id="IPR027417">
    <property type="entry name" value="P-loop_NTPase"/>
</dbReference>
<dbReference type="AlphaFoldDB" id="A0A0C2ZV97"/>
<dbReference type="SUPFAM" id="SSF52540">
    <property type="entry name" value="P-loop containing nucleoside triphosphate hydrolases"/>
    <property type="match status" value="1"/>
</dbReference>
<reference evidence="3" key="2">
    <citation type="submission" date="2015-01" db="EMBL/GenBank/DDBJ databases">
        <title>Evolutionary Origins and Diversification of the Mycorrhizal Mutualists.</title>
        <authorList>
            <consortium name="DOE Joint Genome Institute"/>
            <consortium name="Mycorrhizal Genomics Consortium"/>
            <person name="Kohler A."/>
            <person name="Kuo A."/>
            <person name="Nagy L.G."/>
            <person name="Floudas D."/>
            <person name="Copeland A."/>
            <person name="Barry K.W."/>
            <person name="Cichocki N."/>
            <person name="Veneault-Fourrey C."/>
            <person name="LaButti K."/>
            <person name="Lindquist E.A."/>
            <person name="Lipzen A."/>
            <person name="Lundell T."/>
            <person name="Morin E."/>
            <person name="Murat C."/>
            <person name="Riley R."/>
            <person name="Ohm R."/>
            <person name="Sun H."/>
            <person name="Tunlid A."/>
            <person name="Henrissat B."/>
            <person name="Grigoriev I.V."/>
            <person name="Hibbett D.S."/>
            <person name="Martin F."/>
        </authorList>
    </citation>
    <scope>NUCLEOTIDE SEQUENCE [LARGE SCALE GENOMIC DNA]</scope>
    <source>
        <strain evidence="3">Foug A</strain>
    </source>
</reference>
<dbReference type="EMBL" id="KN822022">
    <property type="protein sequence ID" value="KIM65413.1"/>
    <property type="molecule type" value="Genomic_DNA"/>
</dbReference>
<evidence type="ECO:0000313" key="3">
    <source>
        <dbReference type="Proteomes" id="UP000053989"/>
    </source>
</evidence>
<evidence type="ECO:0000313" key="2">
    <source>
        <dbReference type="EMBL" id="KIM65413.1"/>
    </source>
</evidence>
<accession>A0A0C2ZV97</accession>
<dbReference type="InParanoid" id="A0A0C2ZV97"/>
<dbReference type="Gene3D" id="3.40.50.300">
    <property type="entry name" value="P-loop containing nucleotide triphosphate hydrolases"/>
    <property type="match status" value="1"/>
</dbReference>
<reference evidence="2 3" key="1">
    <citation type="submission" date="2014-04" db="EMBL/GenBank/DDBJ databases">
        <authorList>
            <consortium name="DOE Joint Genome Institute"/>
            <person name="Kuo A."/>
            <person name="Kohler A."/>
            <person name="Nagy L.G."/>
            <person name="Floudas D."/>
            <person name="Copeland A."/>
            <person name="Barry K.W."/>
            <person name="Cichocki N."/>
            <person name="Veneault-Fourrey C."/>
            <person name="LaButti K."/>
            <person name="Lindquist E.A."/>
            <person name="Lipzen A."/>
            <person name="Lundell T."/>
            <person name="Morin E."/>
            <person name="Murat C."/>
            <person name="Sun H."/>
            <person name="Tunlid A."/>
            <person name="Henrissat B."/>
            <person name="Grigoriev I.V."/>
            <person name="Hibbett D.S."/>
            <person name="Martin F."/>
            <person name="Nordberg H.P."/>
            <person name="Cantor M.N."/>
            <person name="Hua S.X."/>
        </authorList>
    </citation>
    <scope>NUCLEOTIDE SEQUENCE [LARGE SCALE GENOMIC DNA]</scope>
    <source>
        <strain evidence="2 3">Foug A</strain>
    </source>
</reference>
<sequence>MGSTGVGKSSFILNSMPSGSSTEIKVGHSLKSETSAVQPVCWDAADGTRIELVDTPGFDDSREGVTDVQVLKMIATFLTKRHGANSRLTGLIYLHRISDTRVGGTAQRNLRMFRKLCGPDSLKNVVIVTTMWDQVTTGEGSRREQELMSSNNLFKPLLDGGATMMRHERTAESAAKVIHYLLGKSPTTTQIVRELLQEEKTLEETSAGTELLGNIQVLLKKHEAEMESLRTEMRMELEMGLAEDRQRIEQIMAKLLKELDELKKGIPGAIRNDPPPMYEFANNFSAPDTKCIVHCSQLLRLVKTHESNLASVHPDVLSSVASRTVLFADAVERSVRHAQRIHILRRLLLGLGLMRDTI</sequence>
<dbReference type="HOGENOM" id="CLU_018003_1_0_1"/>